<accession>A0A2X2JHL5</accession>
<organism evidence="1 2">
    <name type="scientific">Sphingobacterium multivorum</name>
    <dbReference type="NCBI Taxonomy" id="28454"/>
    <lineage>
        <taxon>Bacteria</taxon>
        <taxon>Pseudomonadati</taxon>
        <taxon>Bacteroidota</taxon>
        <taxon>Sphingobacteriia</taxon>
        <taxon>Sphingobacteriales</taxon>
        <taxon>Sphingobacteriaceae</taxon>
        <taxon>Sphingobacterium</taxon>
    </lineage>
</organism>
<reference evidence="1 2" key="1">
    <citation type="submission" date="2018-06" db="EMBL/GenBank/DDBJ databases">
        <authorList>
            <consortium name="Pathogen Informatics"/>
            <person name="Doyle S."/>
        </authorList>
    </citation>
    <scope>NUCLEOTIDE SEQUENCE [LARGE SCALE GENOMIC DNA]</scope>
    <source>
        <strain evidence="1 2">NCTC11343</strain>
    </source>
</reference>
<dbReference type="RefSeq" id="WP_256604112.1">
    <property type="nucleotide sequence ID" value="NZ_UAUU01000011.1"/>
</dbReference>
<dbReference type="EC" id="2.1.1.181" evidence="1"/>
<dbReference type="Proteomes" id="UP000251241">
    <property type="component" value="Unassembled WGS sequence"/>
</dbReference>
<keyword evidence="1" id="KW-0808">Transferase</keyword>
<keyword evidence="1" id="KW-0489">Methyltransferase</keyword>
<dbReference type="Pfam" id="PF05971">
    <property type="entry name" value="Methyltransf_10"/>
    <property type="match status" value="1"/>
</dbReference>
<dbReference type="EMBL" id="UAUU01000011">
    <property type="protein sequence ID" value="SPZ91656.1"/>
    <property type="molecule type" value="Genomic_DNA"/>
</dbReference>
<protein>
    <submittedName>
        <fullName evidence="1">Ribosomal RNA large subunit methyltransferase F</fullName>
        <ecNumber evidence="1">2.1.1.181</ecNumber>
    </submittedName>
</protein>
<gene>
    <name evidence="1" type="primary">rlmF_2</name>
    <name evidence="1" type="ORF">NCTC11343_03693</name>
</gene>
<dbReference type="AlphaFoldDB" id="A0A2X2JHL5"/>
<sequence>MADANPKKKLHPRNRHLDNYNFEELSKVEPSLKDFVIENAYKVKSIDFNNPDAVKTLNKALLKKILPHSTLGYPQRESLPPYSGPGRLYSLYRRRSCKGQ</sequence>
<proteinExistence type="predicted"/>
<dbReference type="GO" id="GO:0052907">
    <property type="term" value="F:23S rRNA (adenine(1618)-N(6))-methyltransferase activity"/>
    <property type="evidence" value="ECO:0007669"/>
    <property type="project" value="UniProtKB-EC"/>
</dbReference>
<evidence type="ECO:0000313" key="2">
    <source>
        <dbReference type="Proteomes" id="UP000251241"/>
    </source>
</evidence>
<dbReference type="InterPro" id="IPR010286">
    <property type="entry name" value="METTL16/RlmF"/>
</dbReference>
<evidence type="ECO:0000313" key="1">
    <source>
        <dbReference type="EMBL" id="SPZ91656.1"/>
    </source>
</evidence>
<name>A0A2X2JHL5_SPHMU</name>